<dbReference type="SUPFAM" id="SSF55073">
    <property type="entry name" value="Nucleotide cyclase"/>
    <property type="match status" value="1"/>
</dbReference>
<dbReference type="STRING" id="1121301.SAMN02745912_03026"/>
<keyword evidence="4" id="KW-1185">Reference proteome</keyword>
<dbReference type="InterPro" id="IPR029016">
    <property type="entry name" value="GAF-like_dom_sf"/>
</dbReference>
<gene>
    <name evidence="3" type="ORF">SAMN02745912_03026</name>
</gene>
<dbReference type="SMART" id="SM00065">
    <property type="entry name" value="GAF"/>
    <property type="match status" value="1"/>
</dbReference>
<dbReference type="EMBL" id="FRAG01000049">
    <property type="protein sequence ID" value="SHK34118.1"/>
    <property type="molecule type" value="Genomic_DNA"/>
</dbReference>
<keyword evidence="1" id="KW-0472">Membrane</keyword>
<dbReference type="PROSITE" id="PS50887">
    <property type="entry name" value="GGDEF"/>
    <property type="match status" value="1"/>
</dbReference>
<dbReference type="PANTHER" id="PTHR45138:SF9">
    <property type="entry name" value="DIGUANYLATE CYCLASE DGCM-RELATED"/>
    <property type="match status" value="1"/>
</dbReference>
<dbReference type="PANTHER" id="PTHR45138">
    <property type="entry name" value="REGULATORY COMPONENTS OF SENSORY TRANSDUCTION SYSTEM"/>
    <property type="match status" value="1"/>
</dbReference>
<dbReference type="SUPFAM" id="SSF55781">
    <property type="entry name" value="GAF domain-like"/>
    <property type="match status" value="1"/>
</dbReference>
<dbReference type="SMART" id="SM00267">
    <property type="entry name" value="GGDEF"/>
    <property type="match status" value="1"/>
</dbReference>
<feature type="transmembrane region" description="Helical" evidence="1">
    <location>
        <begin position="36"/>
        <end position="58"/>
    </location>
</feature>
<dbReference type="InterPro" id="IPR043128">
    <property type="entry name" value="Rev_trsase/Diguanyl_cyclase"/>
</dbReference>
<dbReference type="Gene3D" id="3.30.70.270">
    <property type="match status" value="1"/>
</dbReference>
<dbReference type="AlphaFoldDB" id="A0A1M6RP54"/>
<reference evidence="3 4" key="1">
    <citation type="submission" date="2016-11" db="EMBL/GenBank/DDBJ databases">
        <authorList>
            <person name="Jaros S."/>
            <person name="Januszkiewicz K."/>
            <person name="Wedrychowicz H."/>
        </authorList>
    </citation>
    <scope>NUCLEOTIDE SEQUENCE [LARGE SCALE GENOMIC DNA]</scope>
    <source>
        <strain evidence="3 4">DSM 15212</strain>
    </source>
</reference>
<dbReference type="GO" id="GO:0052621">
    <property type="term" value="F:diguanylate cyclase activity"/>
    <property type="evidence" value="ECO:0007669"/>
    <property type="project" value="TreeGrafter"/>
</dbReference>
<dbReference type="InterPro" id="IPR050469">
    <property type="entry name" value="Diguanylate_Cyclase"/>
</dbReference>
<keyword evidence="1" id="KW-1133">Transmembrane helix</keyword>
<dbReference type="InterPro" id="IPR003018">
    <property type="entry name" value="GAF"/>
</dbReference>
<evidence type="ECO:0000313" key="3">
    <source>
        <dbReference type="EMBL" id="SHK34118.1"/>
    </source>
</evidence>
<dbReference type="Gene3D" id="3.30.450.40">
    <property type="match status" value="1"/>
</dbReference>
<evidence type="ECO:0000256" key="1">
    <source>
        <dbReference type="SAM" id="Phobius"/>
    </source>
</evidence>
<organism evidence="3 4">
    <name type="scientific">Paramaledivibacter caminithermalis (strain DSM 15212 / CIP 107654 / DViRD3)</name>
    <name type="common">Clostridium caminithermale</name>
    <dbReference type="NCBI Taxonomy" id="1121301"/>
    <lineage>
        <taxon>Bacteria</taxon>
        <taxon>Bacillati</taxon>
        <taxon>Bacillota</taxon>
        <taxon>Clostridia</taxon>
        <taxon>Peptostreptococcales</taxon>
        <taxon>Caminicellaceae</taxon>
        <taxon>Paramaledivibacter</taxon>
    </lineage>
</organism>
<sequence length="472" mass="54899">MIINFRTLLILLVVAIFANSTLGIFLPVYFHAKNTVLFQIILTSFLSILTAFVALKLINKKLSDLHKIANEIVKENPDTTTNNKNNNHYFKNIYYFLDNIETILKNYNHFITNQNVLLQKFSILNDKLKKSNQVREVMLEVSNSILEINNTEELFKLILEKLISIIDDADKGSFIVLNENNLLEYKAVVGYNLMELKGIQFKLEETFLWKKNFGNITQPCIIKDIRSFDNSHLSDDTYKALDRINALDIKTCLSIPIIIDNILYGMINIDSFNIDAFNEENIIIAEYFSNQVSIAIKNHKLIEKILYLSRYDSMTNTYNRCYFEQLLDKFFKKASRYNESFCIAMFDLNSLKQINDTFGHDVGDTVISKFANVLKDNIRESDLFARYGGDEFIGVFFNSTPKDIRNRLESVIEYFNNNPLHIKCQNITISFSYGITHFPEESKDLNYLIKLADKRMYEYKRISKGKVCTNSK</sequence>
<dbReference type="Proteomes" id="UP000184465">
    <property type="component" value="Unassembled WGS sequence"/>
</dbReference>
<dbReference type="Pfam" id="PF13185">
    <property type="entry name" value="GAF_2"/>
    <property type="match status" value="1"/>
</dbReference>
<proteinExistence type="predicted"/>
<evidence type="ECO:0000313" key="4">
    <source>
        <dbReference type="Proteomes" id="UP000184465"/>
    </source>
</evidence>
<dbReference type="Pfam" id="PF00990">
    <property type="entry name" value="GGDEF"/>
    <property type="match status" value="1"/>
</dbReference>
<dbReference type="CDD" id="cd01949">
    <property type="entry name" value="GGDEF"/>
    <property type="match status" value="1"/>
</dbReference>
<protein>
    <submittedName>
        <fullName evidence="3">Diguanylate cyclase (GGDEF) domain-containing protein</fullName>
    </submittedName>
</protein>
<dbReference type="InterPro" id="IPR000160">
    <property type="entry name" value="GGDEF_dom"/>
</dbReference>
<dbReference type="RefSeq" id="WP_073151875.1">
    <property type="nucleotide sequence ID" value="NZ_FRAG01000049.1"/>
</dbReference>
<feature type="domain" description="GGDEF" evidence="2">
    <location>
        <begin position="339"/>
        <end position="472"/>
    </location>
</feature>
<feature type="transmembrane region" description="Helical" evidence="1">
    <location>
        <begin position="7"/>
        <end position="30"/>
    </location>
</feature>
<keyword evidence="1" id="KW-0812">Transmembrane</keyword>
<dbReference type="InterPro" id="IPR029787">
    <property type="entry name" value="Nucleotide_cyclase"/>
</dbReference>
<dbReference type="NCBIfam" id="TIGR00254">
    <property type="entry name" value="GGDEF"/>
    <property type="match status" value="1"/>
</dbReference>
<evidence type="ECO:0000259" key="2">
    <source>
        <dbReference type="PROSITE" id="PS50887"/>
    </source>
</evidence>
<name>A0A1M6RP54_PARC5</name>
<accession>A0A1M6RP54</accession>
<dbReference type="OrthoDB" id="9805474at2"/>